<comment type="cofactor">
    <cofactor evidence="1">
        <name>Mg(2+)</name>
        <dbReference type="ChEBI" id="CHEBI:18420"/>
    </cofactor>
</comment>
<dbReference type="SUPFAM" id="SSF56219">
    <property type="entry name" value="DNase I-like"/>
    <property type="match status" value="1"/>
</dbReference>
<evidence type="ECO:0000256" key="4">
    <source>
        <dbReference type="ARBA" id="ARBA00022801"/>
    </source>
</evidence>
<keyword evidence="3" id="KW-0479">Metal-binding</keyword>
<name>A0A6J6JLW7_9ZZZZ</name>
<evidence type="ECO:0000256" key="6">
    <source>
        <dbReference type="SAM" id="MobiDB-lite"/>
    </source>
</evidence>
<dbReference type="EMBL" id="CAEZVK010000140">
    <property type="protein sequence ID" value="CAB4638367.1"/>
    <property type="molecule type" value="Genomic_DNA"/>
</dbReference>
<organism evidence="8">
    <name type="scientific">freshwater metagenome</name>
    <dbReference type="NCBI Taxonomy" id="449393"/>
    <lineage>
        <taxon>unclassified sequences</taxon>
        <taxon>metagenomes</taxon>
        <taxon>ecological metagenomes</taxon>
    </lineage>
</organism>
<evidence type="ECO:0000259" key="7">
    <source>
        <dbReference type="Pfam" id="PF03372"/>
    </source>
</evidence>
<feature type="compositionally biased region" description="Basic and acidic residues" evidence="6">
    <location>
        <begin position="357"/>
        <end position="370"/>
    </location>
</feature>
<dbReference type="NCBIfam" id="TIGR00195">
    <property type="entry name" value="exoDNase_III"/>
    <property type="match status" value="1"/>
</dbReference>
<dbReference type="NCBIfam" id="TIGR00633">
    <property type="entry name" value="xth"/>
    <property type="match status" value="1"/>
</dbReference>
<keyword evidence="5" id="KW-0460">Magnesium</keyword>
<dbReference type="InterPro" id="IPR005135">
    <property type="entry name" value="Endo/exonuclease/phosphatase"/>
</dbReference>
<feature type="domain" description="Endonuclease/exonuclease/phosphatase" evidence="7">
    <location>
        <begin position="127"/>
        <end position="371"/>
    </location>
</feature>
<evidence type="ECO:0000256" key="2">
    <source>
        <dbReference type="ARBA" id="ARBA00007092"/>
    </source>
</evidence>
<feature type="region of interest" description="Disordered" evidence="6">
    <location>
        <begin position="357"/>
        <end position="379"/>
    </location>
</feature>
<dbReference type="PANTHER" id="PTHR43250">
    <property type="entry name" value="EXODEOXYRIBONUCLEASE III"/>
    <property type="match status" value="1"/>
</dbReference>
<accession>A0A6J6JLW7</accession>
<protein>
    <submittedName>
        <fullName evidence="8">Unannotated protein</fullName>
    </submittedName>
</protein>
<dbReference type="InterPro" id="IPR037493">
    <property type="entry name" value="ExoIII-like"/>
</dbReference>
<dbReference type="InterPro" id="IPR036691">
    <property type="entry name" value="Endo/exonu/phosph_ase_sf"/>
</dbReference>
<comment type="similarity">
    <text evidence="2">Belongs to the DNA repair enzymes AP/ExoA family.</text>
</comment>
<dbReference type="GO" id="GO:0046872">
    <property type="term" value="F:metal ion binding"/>
    <property type="evidence" value="ECO:0007669"/>
    <property type="project" value="UniProtKB-KW"/>
</dbReference>
<reference evidence="8" key="1">
    <citation type="submission" date="2020-05" db="EMBL/GenBank/DDBJ databases">
        <authorList>
            <person name="Chiriac C."/>
            <person name="Salcher M."/>
            <person name="Ghai R."/>
            <person name="Kavagutti S V."/>
        </authorList>
    </citation>
    <scope>NUCLEOTIDE SEQUENCE</scope>
</reference>
<dbReference type="InterPro" id="IPR004808">
    <property type="entry name" value="AP_endonuc_1"/>
</dbReference>
<dbReference type="PROSITE" id="PS51435">
    <property type="entry name" value="AP_NUCLEASE_F1_4"/>
    <property type="match status" value="1"/>
</dbReference>
<evidence type="ECO:0000256" key="5">
    <source>
        <dbReference type="ARBA" id="ARBA00022842"/>
    </source>
</evidence>
<evidence type="ECO:0000256" key="3">
    <source>
        <dbReference type="ARBA" id="ARBA00022723"/>
    </source>
</evidence>
<dbReference type="Gene3D" id="3.60.10.10">
    <property type="entry name" value="Endonuclease/exonuclease/phosphatase"/>
    <property type="match status" value="1"/>
</dbReference>
<proteinExistence type="inferred from homology"/>
<evidence type="ECO:0000313" key="8">
    <source>
        <dbReference type="EMBL" id="CAB4638367.1"/>
    </source>
</evidence>
<feature type="region of interest" description="Disordered" evidence="6">
    <location>
        <begin position="43"/>
        <end position="65"/>
    </location>
</feature>
<evidence type="ECO:0000256" key="1">
    <source>
        <dbReference type="ARBA" id="ARBA00001946"/>
    </source>
</evidence>
<sequence length="379" mass="40660">MFETMRAAAPRNGVPCGAASDVFGAAAGAAVGAVGAAATGAAGAGAVGTDPAPGEYPAKNSRQLSLTDEGSVRNCSNISSTSHALGPAMGEAESSATLVDSIGGAGARWQWALTSRRIDSATVLRIVTWNVNSLKARLPRVEQWLSENGPEVICLQETKMKDSAFPAEVFNAMGYETAHHGQGQWNGVAILSKVGLEDVVAGWDDDGPEDADARILWATCGGIRIASAYVPNGRALDDPHYTYKLGWLERLRQTLLRREDAGSELAVCGDFNICPDDRDVWSPEAWVGNTHVSEPEREALRSLEAWGLEDVYRRHHDEGGLYSFWDYRGGDFHQGRGLRIDLIMATASLAARSVEARVDRDARKGEKPSDHAPVIAQFD</sequence>
<gene>
    <name evidence="8" type="ORF">UFOPK2000_01179</name>
</gene>
<keyword evidence="4" id="KW-0378">Hydrolase</keyword>
<dbReference type="GO" id="GO:0006281">
    <property type="term" value="P:DNA repair"/>
    <property type="evidence" value="ECO:0007669"/>
    <property type="project" value="InterPro"/>
</dbReference>
<dbReference type="Pfam" id="PF03372">
    <property type="entry name" value="Exo_endo_phos"/>
    <property type="match status" value="1"/>
</dbReference>
<dbReference type="CDD" id="cd09086">
    <property type="entry name" value="ExoIII-like_AP-endo"/>
    <property type="match status" value="1"/>
</dbReference>
<dbReference type="GO" id="GO:0008311">
    <property type="term" value="F:double-stranded DNA 3'-5' DNA exonuclease activity"/>
    <property type="evidence" value="ECO:0007669"/>
    <property type="project" value="InterPro"/>
</dbReference>
<dbReference type="PANTHER" id="PTHR43250:SF2">
    <property type="entry name" value="EXODEOXYRIBONUCLEASE III"/>
    <property type="match status" value="1"/>
</dbReference>
<dbReference type="AlphaFoldDB" id="A0A6J6JLW7"/>